<name>A0ABY7MCW1_9CHLR</name>
<feature type="transmembrane region" description="Helical" evidence="1">
    <location>
        <begin position="14"/>
        <end position="35"/>
    </location>
</feature>
<dbReference type="EMBL" id="CP115149">
    <property type="protein sequence ID" value="WBL37173.1"/>
    <property type="molecule type" value="Genomic_DNA"/>
</dbReference>
<sequence length="55" mass="5651">MAKDGEDSANQAKLFMAILGVVSAAVAGGVGFFIARRVVSGVREDDRSGAPDRQG</sequence>
<reference evidence="2 3" key="1">
    <citation type="journal article" date="2023" name="ISME J.">
        <title>Thermophilic Dehalococcoidia with unusual traits shed light on an unexpected past.</title>
        <authorList>
            <person name="Palmer M."/>
            <person name="Covington J.K."/>
            <person name="Zhou E.M."/>
            <person name="Thomas S.C."/>
            <person name="Habib N."/>
            <person name="Seymour C.O."/>
            <person name="Lai D."/>
            <person name="Johnston J."/>
            <person name="Hashimi A."/>
            <person name="Jiao J.Y."/>
            <person name="Muok A.R."/>
            <person name="Liu L."/>
            <person name="Xian W.D."/>
            <person name="Zhi X.Y."/>
            <person name="Li M.M."/>
            <person name="Silva L.P."/>
            <person name="Bowen B.P."/>
            <person name="Louie K."/>
            <person name="Briegel A."/>
            <person name="Pett-Ridge J."/>
            <person name="Weber P.K."/>
            <person name="Tocheva E.I."/>
            <person name="Woyke T."/>
            <person name="Northen T.R."/>
            <person name="Mayali X."/>
            <person name="Li W.J."/>
            <person name="Hedlund B.P."/>
        </authorList>
    </citation>
    <scope>NUCLEOTIDE SEQUENCE [LARGE SCALE GENOMIC DNA]</scope>
    <source>
        <strain evidence="2 3">YIM 72310</strain>
    </source>
</reference>
<protein>
    <submittedName>
        <fullName evidence="2">Uncharacterized protein</fullName>
    </submittedName>
</protein>
<evidence type="ECO:0000313" key="3">
    <source>
        <dbReference type="Proteomes" id="UP001212803"/>
    </source>
</evidence>
<dbReference type="RefSeq" id="WP_270057686.1">
    <property type="nucleotide sequence ID" value="NZ_CP115149.1"/>
</dbReference>
<gene>
    <name evidence="2" type="ORF">O0235_06295</name>
</gene>
<evidence type="ECO:0000313" key="2">
    <source>
        <dbReference type="EMBL" id="WBL37173.1"/>
    </source>
</evidence>
<evidence type="ECO:0000256" key="1">
    <source>
        <dbReference type="SAM" id="Phobius"/>
    </source>
</evidence>
<keyword evidence="1" id="KW-0472">Membrane</keyword>
<organism evidence="2 3">
    <name type="scientific">Tepidiforma flava</name>
    <dbReference type="NCBI Taxonomy" id="3004094"/>
    <lineage>
        <taxon>Bacteria</taxon>
        <taxon>Bacillati</taxon>
        <taxon>Chloroflexota</taxon>
        <taxon>Tepidiformia</taxon>
        <taxon>Tepidiformales</taxon>
        <taxon>Tepidiformaceae</taxon>
        <taxon>Tepidiforma</taxon>
    </lineage>
</organism>
<accession>A0ABY7MCW1</accession>
<keyword evidence="1" id="KW-0812">Transmembrane</keyword>
<keyword evidence="1" id="KW-1133">Transmembrane helix</keyword>
<dbReference type="Proteomes" id="UP001212803">
    <property type="component" value="Chromosome"/>
</dbReference>
<keyword evidence="3" id="KW-1185">Reference proteome</keyword>
<proteinExistence type="predicted"/>